<dbReference type="RefSeq" id="WP_136406565.1">
    <property type="nucleotide sequence ID" value="NZ_SSWX01000011.1"/>
</dbReference>
<keyword evidence="4" id="KW-1185">Reference proteome</keyword>
<name>A0A4S5BLM5_9BURK</name>
<accession>A0A4S5BLM5</accession>
<feature type="signal peptide" evidence="1">
    <location>
        <begin position="1"/>
        <end position="23"/>
    </location>
</feature>
<feature type="domain" description="Amidohydrolase-related" evidence="2">
    <location>
        <begin position="93"/>
        <end position="451"/>
    </location>
</feature>
<comment type="caution">
    <text evidence="3">The sequence shown here is derived from an EMBL/GenBank/DDBJ whole genome shotgun (WGS) entry which is preliminary data.</text>
</comment>
<dbReference type="GO" id="GO:0016810">
    <property type="term" value="F:hydrolase activity, acting on carbon-nitrogen (but not peptide) bonds"/>
    <property type="evidence" value="ECO:0007669"/>
    <property type="project" value="InterPro"/>
</dbReference>
<evidence type="ECO:0000313" key="3">
    <source>
        <dbReference type="EMBL" id="THJ33290.1"/>
    </source>
</evidence>
<dbReference type="Proteomes" id="UP000306236">
    <property type="component" value="Unassembled WGS sequence"/>
</dbReference>
<dbReference type="OrthoDB" id="9782972at2"/>
<dbReference type="InterPro" id="IPR051781">
    <property type="entry name" value="Metallo-dep_Hydrolase"/>
</dbReference>
<dbReference type="AlphaFoldDB" id="A0A4S5BLM5"/>
<dbReference type="SUPFAM" id="SSF51338">
    <property type="entry name" value="Composite domain of metallo-dependent hydrolases"/>
    <property type="match status" value="1"/>
</dbReference>
<feature type="chain" id="PRO_5020229232" evidence="1">
    <location>
        <begin position="24"/>
        <end position="457"/>
    </location>
</feature>
<dbReference type="CDD" id="cd01299">
    <property type="entry name" value="Met_dep_hydrolase_A"/>
    <property type="match status" value="1"/>
</dbReference>
<dbReference type="Pfam" id="PF01979">
    <property type="entry name" value="Amidohydro_1"/>
    <property type="match status" value="1"/>
</dbReference>
<organism evidence="3 4">
    <name type="scientific">Lampropedia aestuarii</name>
    <dbReference type="NCBI Taxonomy" id="2562762"/>
    <lineage>
        <taxon>Bacteria</taxon>
        <taxon>Pseudomonadati</taxon>
        <taxon>Pseudomonadota</taxon>
        <taxon>Betaproteobacteria</taxon>
        <taxon>Burkholderiales</taxon>
        <taxon>Comamonadaceae</taxon>
        <taxon>Lampropedia</taxon>
    </lineage>
</organism>
<dbReference type="Gene3D" id="3.20.20.140">
    <property type="entry name" value="Metal-dependent hydrolases"/>
    <property type="match status" value="1"/>
</dbReference>
<reference evidence="3 4" key="1">
    <citation type="submission" date="2019-04" db="EMBL/GenBank/DDBJ databases">
        <title>Lampropedia sp YIM MLB12 draf genome.</title>
        <authorList>
            <person name="Wang Y.-X."/>
        </authorList>
    </citation>
    <scope>NUCLEOTIDE SEQUENCE [LARGE SCALE GENOMIC DNA]</scope>
    <source>
        <strain evidence="3 4">YIM MLB12</strain>
    </source>
</reference>
<protein>
    <submittedName>
        <fullName evidence="3">Amidohydrolase family protein</fullName>
    </submittedName>
</protein>
<gene>
    <name evidence="3" type="ORF">E8K88_10115</name>
</gene>
<dbReference type="EMBL" id="SSWX01000011">
    <property type="protein sequence ID" value="THJ33290.1"/>
    <property type="molecule type" value="Genomic_DNA"/>
</dbReference>
<dbReference type="PANTHER" id="PTHR43135:SF3">
    <property type="entry name" value="ALPHA-D-RIBOSE 1-METHYLPHOSPHONATE 5-TRIPHOSPHATE DIPHOSPHATASE"/>
    <property type="match status" value="1"/>
</dbReference>
<evidence type="ECO:0000313" key="4">
    <source>
        <dbReference type="Proteomes" id="UP000306236"/>
    </source>
</evidence>
<keyword evidence="3" id="KW-0378">Hydrolase</keyword>
<dbReference type="InterPro" id="IPR057744">
    <property type="entry name" value="OTAase-like"/>
</dbReference>
<dbReference type="InterPro" id="IPR011059">
    <property type="entry name" value="Metal-dep_hydrolase_composite"/>
</dbReference>
<keyword evidence="1" id="KW-0732">Signal</keyword>
<evidence type="ECO:0000256" key="1">
    <source>
        <dbReference type="SAM" id="SignalP"/>
    </source>
</evidence>
<evidence type="ECO:0000259" key="2">
    <source>
        <dbReference type="Pfam" id="PF01979"/>
    </source>
</evidence>
<dbReference type="PANTHER" id="PTHR43135">
    <property type="entry name" value="ALPHA-D-RIBOSE 1-METHYLPHOSPHONATE 5-TRIPHOSPHATE DIPHOSPHATASE"/>
    <property type="match status" value="1"/>
</dbReference>
<dbReference type="SUPFAM" id="SSF51556">
    <property type="entry name" value="Metallo-dependent hydrolases"/>
    <property type="match status" value="1"/>
</dbReference>
<sequence length="457" mass="49532">MADMSRRLFLGGLLATMAPFAQGQQSTPAAVGNVQAGAGTQPVLLTNLRLFDGSQLRPANSVNVLIEGPLVKALPETSAAIPDAITIDCQGKLVMPGMIDVHWHSMLVGLDQLSAMTADLGYLYLVAAQQAQKTLMRGFTTVRDAGGPAFALKRAIDEKVTTGPRIYPSGAMISQTAGHGDFRFRSEVPRSAAGELSMIERAGVAMIADGDTEVLRRVREQLLLGASQIKMLAGGGVASMYDPLDTSQFTERELRSAVDAASDWNTYVMAHVYTPKGIQRAIRSGAQSIEHGQLADEDSVKMMRDEGVWWSLQPFLQDSDSNVYPDEGRRSNQLTVSKGTANAYELAQKYAIKTGWGTDILFNPKLAHTQGRQLAKLTRFYDPLTLLGQATKSNGELVALSGARNPYPHPLGQIQPGAYADLLVFDGDPKQNLDFIADPDKNLYLIMKDGVIYKNML</sequence>
<dbReference type="InterPro" id="IPR006680">
    <property type="entry name" value="Amidohydro-rel"/>
</dbReference>
<dbReference type="InterPro" id="IPR006311">
    <property type="entry name" value="TAT_signal"/>
</dbReference>
<dbReference type="InterPro" id="IPR032466">
    <property type="entry name" value="Metal_Hydrolase"/>
</dbReference>
<dbReference type="PROSITE" id="PS51318">
    <property type="entry name" value="TAT"/>
    <property type="match status" value="1"/>
</dbReference>
<proteinExistence type="predicted"/>
<dbReference type="Gene3D" id="2.30.40.10">
    <property type="entry name" value="Urease, subunit C, domain 1"/>
    <property type="match status" value="1"/>
</dbReference>